<comment type="caution">
    <text evidence="1">The sequence shown here is derived from an EMBL/GenBank/DDBJ whole genome shotgun (WGS) entry which is preliminary data.</text>
</comment>
<accession>A0A8S2GC79</accession>
<dbReference type="Proteomes" id="UP000682733">
    <property type="component" value="Unassembled WGS sequence"/>
</dbReference>
<sequence>PPIVYNLHRSDHEKKSTIIAEVSSTNSIQVTVNYFQYSLGMSAQSLTNQRNYTDHIREPSKEDGQFLPDQFDMD</sequence>
<feature type="non-terminal residue" evidence="1">
    <location>
        <position position="74"/>
    </location>
</feature>
<name>A0A8S2GC79_9BILA</name>
<reference evidence="1" key="1">
    <citation type="submission" date="2021-02" db="EMBL/GenBank/DDBJ databases">
        <authorList>
            <person name="Nowell W R."/>
        </authorList>
    </citation>
    <scope>NUCLEOTIDE SEQUENCE</scope>
</reference>
<evidence type="ECO:0000313" key="1">
    <source>
        <dbReference type="EMBL" id="CAF1679209.1"/>
    </source>
</evidence>
<dbReference type="EMBL" id="CAJNOK010078671">
    <property type="protein sequence ID" value="CAF1679209.1"/>
    <property type="molecule type" value="Genomic_DNA"/>
</dbReference>
<dbReference type="EMBL" id="CAJOBA010116235">
    <property type="protein sequence ID" value="CAF4568166.1"/>
    <property type="molecule type" value="Genomic_DNA"/>
</dbReference>
<organism evidence="1 3">
    <name type="scientific">Didymodactylos carnosus</name>
    <dbReference type="NCBI Taxonomy" id="1234261"/>
    <lineage>
        <taxon>Eukaryota</taxon>
        <taxon>Metazoa</taxon>
        <taxon>Spiralia</taxon>
        <taxon>Gnathifera</taxon>
        <taxon>Rotifera</taxon>
        <taxon>Eurotatoria</taxon>
        <taxon>Bdelloidea</taxon>
        <taxon>Philodinida</taxon>
        <taxon>Philodinidae</taxon>
        <taxon>Didymodactylos</taxon>
    </lineage>
</organism>
<evidence type="ECO:0000313" key="3">
    <source>
        <dbReference type="Proteomes" id="UP000677228"/>
    </source>
</evidence>
<evidence type="ECO:0000313" key="2">
    <source>
        <dbReference type="EMBL" id="CAF4568166.1"/>
    </source>
</evidence>
<gene>
    <name evidence="1" type="ORF">OVA965_LOCUS46010</name>
    <name evidence="2" type="ORF">TMI583_LOCUS50099</name>
</gene>
<dbReference type="Proteomes" id="UP000677228">
    <property type="component" value="Unassembled WGS sequence"/>
</dbReference>
<feature type="non-terminal residue" evidence="1">
    <location>
        <position position="1"/>
    </location>
</feature>
<proteinExistence type="predicted"/>
<dbReference type="AlphaFoldDB" id="A0A8S2GC79"/>
<protein>
    <submittedName>
        <fullName evidence="1">Uncharacterized protein</fullName>
    </submittedName>
</protein>